<organism evidence="3 4">
    <name type="scientific">Stichopus japonicus</name>
    <name type="common">Sea cucumber</name>
    <dbReference type="NCBI Taxonomy" id="307972"/>
    <lineage>
        <taxon>Eukaryota</taxon>
        <taxon>Metazoa</taxon>
        <taxon>Echinodermata</taxon>
        <taxon>Eleutherozoa</taxon>
        <taxon>Echinozoa</taxon>
        <taxon>Holothuroidea</taxon>
        <taxon>Aspidochirotacea</taxon>
        <taxon>Aspidochirotida</taxon>
        <taxon>Stichopodidae</taxon>
        <taxon>Apostichopus</taxon>
    </lineage>
</organism>
<keyword evidence="1" id="KW-0393">Immunoglobulin domain</keyword>
<protein>
    <recommendedName>
        <fullName evidence="1">Netrin receptor UNC5</fullName>
    </recommendedName>
</protein>
<comment type="function">
    <text evidence="1">Receptor for netrin required for axon guidance. Mediates axon repulsion of neuronal growth cones in the developing nervous system upon ligand binding.</text>
</comment>
<dbReference type="Pfam" id="PF00791">
    <property type="entry name" value="ZU5"/>
    <property type="match status" value="1"/>
</dbReference>
<dbReference type="SMART" id="SM00218">
    <property type="entry name" value="ZU5"/>
    <property type="match status" value="1"/>
</dbReference>
<comment type="caution">
    <text evidence="3">The sequence shown here is derived from an EMBL/GenBank/DDBJ whole genome shotgun (WGS) entry which is preliminary data.</text>
</comment>
<dbReference type="Gene3D" id="2.60.220.30">
    <property type="match status" value="1"/>
</dbReference>
<keyword evidence="1" id="KW-0217">Developmental protein</keyword>
<proteinExistence type="inferred from homology"/>
<dbReference type="AlphaFoldDB" id="A0A2G8JGW8"/>
<comment type="similarity">
    <text evidence="1">Belongs to the unc-5 family.</text>
</comment>
<dbReference type="Proteomes" id="UP000230750">
    <property type="component" value="Unassembled WGS sequence"/>
</dbReference>
<dbReference type="InterPro" id="IPR011029">
    <property type="entry name" value="DEATH-like_dom_sf"/>
</dbReference>
<comment type="subcellular location">
    <subcellularLocation>
        <location evidence="1">Cell membrane</location>
        <topology evidence="1">Single-pass type I membrane protein</topology>
    </subcellularLocation>
</comment>
<keyword evidence="1" id="KW-0675">Receptor</keyword>
<evidence type="ECO:0000313" key="3">
    <source>
        <dbReference type="EMBL" id="PIK34987.1"/>
    </source>
</evidence>
<name>A0A2G8JGW8_STIJA</name>
<reference evidence="3 4" key="1">
    <citation type="journal article" date="2017" name="PLoS Biol.">
        <title>The sea cucumber genome provides insights into morphological evolution and visceral regeneration.</title>
        <authorList>
            <person name="Zhang X."/>
            <person name="Sun L."/>
            <person name="Yuan J."/>
            <person name="Sun Y."/>
            <person name="Gao Y."/>
            <person name="Zhang L."/>
            <person name="Li S."/>
            <person name="Dai H."/>
            <person name="Hamel J.F."/>
            <person name="Liu C."/>
            <person name="Yu Y."/>
            <person name="Liu S."/>
            <person name="Lin W."/>
            <person name="Guo K."/>
            <person name="Jin S."/>
            <person name="Xu P."/>
            <person name="Storey K.B."/>
            <person name="Huan P."/>
            <person name="Zhang T."/>
            <person name="Zhou Y."/>
            <person name="Zhang J."/>
            <person name="Lin C."/>
            <person name="Li X."/>
            <person name="Xing L."/>
            <person name="Huo D."/>
            <person name="Sun M."/>
            <person name="Wang L."/>
            <person name="Mercier A."/>
            <person name="Li F."/>
            <person name="Yang H."/>
            <person name="Xiang J."/>
        </authorList>
    </citation>
    <scope>NUCLEOTIDE SEQUENCE [LARGE SCALE GENOMIC DNA]</scope>
    <source>
        <strain evidence="3">Shaxun</strain>
        <tissue evidence="3">Muscle</tissue>
    </source>
</reference>
<feature type="domain" description="ZU5" evidence="2">
    <location>
        <begin position="171"/>
        <end position="272"/>
    </location>
</feature>
<dbReference type="PANTHER" id="PTHR12582:SF41">
    <property type="entry name" value="UNC5C-LIKE PROTEIN"/>
    <property type="match status" value="1"/>
</dbReference>
<evidence type="ECO:0000259" key="2">
    <source>
        <dbReference type="SMART" id="SM00218"/>
    </source>
</evidence>
<dbReference type="OrthoDB" id="5973910at2759"/>
<dbReference type="EMBL" id="MRZV01002019">
    <property type="protein sequence ID" value="PIK34987.1"/>
    <property type="molecule type" value="Genomic_DNA"/>
</dbReference>
<dbReference type="InterPro" id="IPR037936">
    <property type="entry name" value="UNC5A-D"/>
</dbReference>
<dbReference type="GO" id="GO:0005042">
    <property type="term" value="F:netrin receptor activity"/>
    <property type="evidence" value="ECO:0007669"/>
    <property type="project" value="UniProtKB-UniRule"/>
</dbReference>
<accession>A0A2G8JGW8</accession>
<evidence type="ECO:0000256" key="1">
    <source>
        <dbReference type="RuleBase" id="RU367033"/>
    </source>
</evidence>
<dbReference type="GO" id="GO:0005886">
    <property type="term" value="C:plasma membrane"/>
    <property type="evidence" value="ECO:0007669"/>
    <property type="project" value="UniProtKB-SubCell"/>
</dbReference>
<gene>
    <name evidence="3" type="ORF">BSL78_28186</name>
</gene>
<dbReference type="STRING" id="307972.A0A2G8JGW8"/>
<dbReference type="Gene3D" id="1.10.533.10">
    <property type="entry name" value="Death Domain, Fas"/>
    <property type="match status" value="1"/>
</dbReference>
<keyword evidence="4" id="KW-1185">Reference proteome</keyword>
<sequence length="566" mass="64812">MLFREYYSDLHAYEKLKAELSQLLDKQHCEKLGGRFKLKPEDQHIIQTAEEPGKMLMKILDETELIKPDKIIDLYKGLKAIHLNKVAKVALEYIDMSTRKHAKEGEQYNENSDVISKREFQSTRSFKILQEEEYATLDIQRALKLSFGKLDLARRILLLAKEAHEGFPLFPRSTLYKEQYIDQHGGEMDIAGLHLVVPANALHTGRIISLWVSNDPAIKGPILKKSLRMSPVVKFGPEGLTLHKPVSLSIPHCAFTSSIQTGIDVYSGVLQTDQSVKWSPEKKHLSCSMTTNHLEIEAQKPCLIGLHVPYIPKMKKRVCVLPIVNISNMGDQFTLHLWFHNDEKLEHESIIHEEVYKNKGLAVHRPVSFVLKSMGSTFPVNIVCSTPQCTSDPKLVNVDTDNLWLQNRLKCAFQIHNKGLRNTVNLRIESRNWTFGTIRFQLHVELKIENFRRADQIESPFQHILPQSIVESFAQLRKDLSYHLQEGECVQLANMFRLSQNVVMDIEKHHRPGAFLLEMLTKNSLISATNISLLEHALTEQGNDECAQLVREFRRNNPIVQATTCP</sequence>
<dbReference type="InterPro" id="IPR000906">
    <property type="entry name" value="ZU5_dom"/>
</dbReference>
<dbReference type="PANTHER" id="PTHR12582">
    <property type="entry name" value="NETRIN RECEPTOR UNC5"/>
    <property type="match status" value="1"/>
</dbReference>
<evidence type="ECO:0000313" key="4">
    <source>
        <dbReference type="Proteomes" id="UP000230750"/>
    </source>
</evidence>